<evidence type="ECO:0000313" key="2">
    <source>
        <dbReference type="EMBL" id="QDS74573.1"/>
    </source>
</evidence>
<feature type="chain" id="PRO_5022126163" evidence="1">
    <location>
        <begin position="26"/>
        <end position="90"/>
    </location>
</feature>
<evidence type="ECO:0000313" key="3">
    <source>
        <dbReference type="Proteomes" id="UP000316270"/>
    </source>
</evidence>
<dbReference type="EMBL" id="CP042195">
    <property type="protein sequence ID" value="QDS74573.1"/>
    <property type="molecule type" value="Genomic_DNA"/>
</dbReference>
<organism evidence="2 3">
    <name type="scientific">Venturia effusa</name>
    <dbReference type="NCBI Taxonomy" id="50376"/>
    <lineage>
        <taxon>Eukaryota</taxon>
        <taxon>Fungi</taxon>
        <taxon>Dikarya</taxon>
        <taxon>Ascomycota</taxon>
        <taxon>Pezizomycotina</taxon>
        <taxon>Dothideomycetes</taxon>
        <taxon>Pleosporomycetidae</taxon>
        <taxon>Venturiales</taxon>
        <taxon>Venturiaceae</taxon>
        <taxon>Venturia</taxon>
    </lineage>
</organism>
<keyword evidence="1" id="KW-0732">Signal</keyword>
<keyword evidence="3" id="KW-1185">Reference proteome</keyword>
<sequence>MQFTKTILFAILGLNFSTFAAPVEGANAADASVAVNAAPSNLCDQIREWDRRDRCERDRRDRKEDEERQCRLFRPGEVRPRFCDGYRNGY</sequence>
<feature type="signal peptide" evidence="1">
    <location>
        <begin position="1"/>
        <end position="25"/>
    </location>
</feature>
<name>A0A517LFZ2_9PEZI</name>
<protein>
    <submittedName>
        <fullName evidence="2">Uncharacterized protein</fullName>
    </submittedName>
</protein>
<evidence type="ECO:0000256" key="1">
    <source>
        <dbReference type="SAM" id="SignalP"/>
    </source>
</evidence>
<dbReference type="AlphaFoldDB" id="A0A517LFZ2"/>
<dbReference type="Proteomes" id="UP000316270">
    <property type="component" value="Chromosome 11"/>
</dbReference>
<reference evidence="2 3" key="1">
    <citation type="submission" date="2019-07" db="EMBL/GenBank/DDBJ databases">
        <title>Finished genome of Venturia effusa.</title>
        <authorList>
            <person name="Young C.A."/>
            <person name="Cox M.P."/>
            <person name="Ganley A.R.D."/>
            <person name="David W.J."/>
        </authorList>
    </citation>
    <scope>NUCLEOTIDE SEQUENCE [LARGE SCALE GENOMIC DNA]</scope>
    <source>
        <strain evidence="3">albino</strain>
    </source>
</reference>
<gene>
    <name evidence="2" type="ORF">FKW77_008145</name>
</gene>
<proteinExistence type="predicted"/>
<accession>A0A517LFZ2</accession>